<reference evidence="1 2" key="1">
    <citation type="journal article" date="2016" name="Front. Microbiol.">
        <title>Comprehensive Phylogenetic Analysis of Bovine Non-aureus Staphylococci Species Based on Whole-Genome Sequencing.</title>
        <authorList>
            <person name="Naushad S."/>
            <person name="Barkema H.W."/>
            <person name="Luby C."/>
            <person name="Condas L.A."/>
            <person name="Nobrega D.B."/>
            <person name="Carson D.A."/>
            <person name="De Buck J."/>
        </authorList>
    </citation>
    <scope>NUCLEOTIDE SEQUENCE [LARGE SCALE GENOMIC DNA]</scope>
    <source>
        <strain evidence="1 2">SNUC 4337</strain>
    </source>
</reference>
<feature type="non-terminal residue" evidence="1">
    <location>
        <position position="46"/>
    </location>
</feature>
<dbReference type="EMBL" id="PZHR01000936">
    <property type="protein sequence ID" value="PTK40600.1"/>
    <property type="molecule type" value="Genomic_DNA"/>
</dbReference>
<dbReference type="Proteomes" id="UP000240400">
    <property type="component" value="Unassembled WGS sequence"/>
</dbReference>
<evidence type="ECO:0000313" key="2">
    <source>
        <dbReference type="Proteomes" id="UP000240400"/>
    </source>
</evidence>
<proteinExistence type="predicted"/>
<gene>
    <name evidence="1" type="ORF">BUZ61_18100</name>
</gene>
<sequence length="46" mass="5431">MEIAKNETLQHIKALTEFHGAPGFEQDLRAYIKKEMEPYADEFIYN</sequence>
<comment type="caution">
    <text evidence="1">The sequence shown here is derived from an EMBL/GenBank/DDBJ whole genome shotgun (WGS) entry which is preliminary data.</text>
</comment>
<accession>A0A2T4S4S8</accession>
<organism evidence="1 2">
    <name type="scientific">Staphylococcus nepalensis</name>
    <dbReference type="NCBI Taxonomy" id="214473"/>
    <lineage>
        <taxon>Bacteria</taxon>
        <taxon>Bacillati</taxon>
        <taxon>Bacillota</taxon>
        <taxon>Bacilli</taxon>
        <taxon>Bacillales</taxon>
        <taxon>Staphylococcaceae</taxon>
        <taxon>Staphylococcus</taxon>
    </lineage>
</organism>
<protein>
    <submittedName>
        <fullName evidence="1">Peptidase M28</fullName>
    </submittedName>
</protein>
<name>A0A2T4S4S8_9STAP</name>
<evidence type="ECO:0000313" key="1">
    <source>
        <dbReference type="EMBL" id="PTK40600.1"/>
    </source>
</evidence>
<dbReference type="AlphaFoldDB" id="A0A2T4S4S8"/>
<dbReference type="Gene3D" id="3.40.630.10">
    <property type="entry name" value="Zn peptidases"/>
    <property type="match status" value="1"/>
</dbReference>